<proteinExistence type="predicted"/>
<comment type="caution">
    <text evidence="1">The sequence shown here is derived from an EMBL/GenBank/DDBJ whole genome shotgun (WGS) entry which is preliminary data.</text>
</comment>
<protein>
    <submittedName>
        <fullName evidence="1">Uncharacterized protein</fullName>
    </submittedName>
</protein>
<evidence type="ECO:0000313" key="2">
    <source>
        <dbReference type="Proteomes" id="UP000624244"/>
    </source>
</evidence>
<accession>A0A8H6DVU1</accession>
<gene>
    <name evidence="1" type="ORF">GGP41_005749</name>
</gene>
<dbReference type="EMBL" id="WNKQ01000011">
    <property type="protein sequence ID" value="KAF5848340.1"/>
    <property type="molecule type" value="Genomic_DNA"/>
</dbReference>
<sequence>MLLFNRKALLAQSGLSAPTLPPNNLAMLTVRKPKLVGDEQVPKFSDAPVDYLGLASMVQVDYPRHLFKISPDPQRRPLHLN</sequence>
<reference evidence="1" key="1">
    <citation type="submission" date="2019-11" db="EMBL/GenBank/DDBJ databases">
        <title>Bipolaris sorokiniana Genome sequencing.</title>
        <authorList>
            <person name="Wang H."/>
        </authorList>
    </citation>
    <scope>NUCLEOTIDE SEQUENCE</scope>
</reference>
<dbReference type="AlphaFoldDB" id="A0A8H6DVU1"/>
<name>A0A8H6DVU1_COCSA</name>
<dbReference type="Proteomes" id="UP000624244">
    <property type="component" value="Unassembled WGS sequence"/>
</dbReference>
<evidence type="ECO:0000313" key="1">
    <source>
        <dbReference type="EMBL" id="KAF5848340.1"/>
    </source>
</evidence>
<organism evidence="1 2">
    <name type="scientific">Cochliobolus sativus</name>
    <name type="common">Common root rot and spot blotch fungus</name>
    <name type="synonym">Bipolaris sorokiniana</name>
    <dbReference type="NCBI Taxonomy" id="45130"/>
    <lineage>
        <taxon>Eukaryota</taxon>
        <taxon>Fungi</taxon>
        <taxon>Dikarya</taxon>
        <taxon>Ascomycota</taxon>
        <taxon>Pezizomycotina</taxon>
        <taxon>Dothideomycetes</taxon>
        <taxon>Pleosporomycetidae</taxon>
        <taxon>Pleosporales</taxon>
        <taxon>Pleosporineae</taxon>
        <taxon>Pleosporaceae</taxon>
        <taxon>Bipolaris</taxon>
    </lineage>
</organism>